<evidence type="ECO:0000313" key="3">
    <source>
        <dbReference type="EMBL" id="QJW93931.1"/>
    </source>
</evidence>
<reference evidence="4" key="1">
    <citation type="submission" date="2020-05" db="EMBL/GenBank/DDBJ databases">
        <title>Frigoriglobus tundricola gen. nov., sp. nov., a psychrotolerant cellulolytic planctomycete of the family Gemmataceae with two divergent copies of 16S rRNA gene.</title>
        <authorList>
            <person name="Kulichevskaya I.S."/>
            <person name="Ivanova A.A."/>
            <person name="Naumoff D.G."/>
            <person name="Beletsky A.V."/>
            <person name="Rijpstra W.I.C."/>
            <person name="Sinninghe Damste J.S."/>
            <person name="Mardanov A.V."/>
            <person name="Ravin N.V."/>
            <person name="Dedysh S.N."/>
        </authorList>
    </citation>
    <scope>NUCLEOTIDE SEQUENCE [LARGE SCALE GENOMIC DNA]</scope>
    <source>
        <strain evidence="4">PL17</strain>
    </source>
</reference>
<accession>A0A6M5YKY7</accession>
<dbReference type="RefSeq" id="WP_171470029.1">
    <property type="nucleotide sequence ID" value="NZ_CP053452.2"/>
</dbReference>
<dbReference type="InterPro" id="IPR029058">
    <property type="entry name" value="AB_hydrolase_fold"/>
</dbReference>
<feature type="region of interest" description="Disordered" evidence="1">
    <location>
        <begin position="267"/>
        <end position="287"/>
    </location>
</feature>
<dbReference type="EMBL" id="CP053452">
    <property type="protein sequence ID" value="QJW93931.1"/>
    <property type="molecule type" value="Genomic_DNA"/>
</dbReference>
<dbReference type="Gene3D" id="3.40.50.1820">
    <property type="entry name" value="alpha/beta hydrolase"/>
    <property type="match status" value="1"/>
</dbReference>
<keyword evidence="4" id="KW-1185">Reference proteome</keyword>
<proteinExistence type="predicted"/>
<dbReference type="Proteomes" id="UP000503447">
    <property type="component" value="Chromosome"/>
</dbReference>
<dbReference type="AlphaFoldDB" id="A0A6M5YKY7"/>
<dbReference type="KEGG" id="ftj:FTUN_1445"/>
<dbReference type="InterPro" id="IPR000073">
    <property type="entry name" value="AB_hydrolase_1"/>
</dbReference>
<protein>
    <recommendedName>
        <fullName evidence="2">AB hydrolase-1 domain-containing protein</fullName>
    </recommendedName>
</protein>
<evidence type="ECO:0000313" key="4">
    <source>
        <dbReference type="Proteomes" id="UP000503447"/>
    </source>
</evidence>
<dbReference type="SUPFAM" id="SSF53474">
    <property type="entry name" value="alpha/beta-Hydrolases"/>
    <property type="match status" value="1"/>
</dbReference>
<evidence type="ECO:0000259" key="2">
    <source>
        <dbReference type="Pfam" id="PF12697"/>
    </source>
</evidence>
<sequence length="287" mass="31301">MILSLTTVMVACVAPCDEVATEMWQVAPGTSEKPWVVPAQPSEKTAAVVLIHGLYVHPIAPAKAKQPWLRWWQKPKTEIVTALAKDFDVFSFAYSQTLPVEEVARSAGLRDAVANLRKAGYKDVILVGHSAGGVVSRLFVEQFPDAGVTKVIAVAAPFAGVKIATVKVGYPKVQAPFVESLAPGARVEATRANKTPLGRDVQFVSVVCKLKHADTDGLVRTHSQWPEDLQQLGVPAVLVDTNHFTAMEHPTAVKRISELAREKLTRWGPDETEKARKELFGEPKPMK</sequence>
<organism evidence="3 4">
    <name type="scientific">Frigoriglobus tundricola</name>
    <dbReference type="NCBI Taxonomy" id="2774151"/>
    <lineage>
        <taxon>Bacteria</taxon>
        <taxon>Pseudomonadati</taxon>
        <taxon>Planctomycetota</taxon>
        <taxon>Planctomycetia</taxon>
        <taxon>Gemmatales</taxon>
        <taxon>Gemmataceae</taxon>
        <taxon>Frigoriglobus</taxon>
    </lineage>
</organism>
<name>A0A6M5YKY7_9BACT</name>
<feature type="domain" description="AB hydrolase-1" evidence="2">
    <location>
        <begin position="48"/>
        <end position="252"/>
    </location>
</feature>
<evidence type="ECO:0000256" key="1">
    <source>
        <dbReference type="SAM" id="MobiDB-lite"/>
    </source>
</evidence>
<gene>
    <name evidence="3" type="ORF">FTUN_1445</name>
</gene>
<dbReference type="Pfam" id="PF12697">
    <property type="entry name" value="Abhydrolase_6"/>
    <property type="match status" value="1"/>
</dbReference>